<keyword evidence="3" id="KW-1185">Reference proteome</keyword>
<evidence type="ECO:0000313" key="2">
    <source>
        <dbReference type="EMBL" id="GLB41566.1"/>
    </source>
</evidence>
<evidence type="ECO:0000313" key="3">
    <source>
        <dbReference type="Proteomes" id="UP001063166"/>
    </source>
</evidence>
<reference evidence="2" key="1">
    <citation type="submission" date="2022-07" db="EMBL/GenBank/DDBJ databases">
        <title>The genome of Lyophyllum shimeji provides insight into the initial evolution of ectomycorrhizal fungal genome.</title>
        <authorList>
            <person name="Kobayashi Y."/>
            <person name="Shibata T."/>
            <person name="Hirakawa H."/>
            <person name="Shigenobu S."/>
            <person name="Nishiyama T."/>
            <person name="Yamada A."/>
            <person name="Hasebe M."/>
            <person name="Kawaguchi M."/>
        </authorList>
    </citation>
    <scope>NUCLEOTIDE SEQUENCE</scope>
    <source>
        <strain evidence="2">AT787</strain>
    </source>
</reference>
<name>A0A9P3PUN3_LYOSH</name>
<protein>
    <submittedName>
        <fullName evidence="2">Uncharacterized protein</fullName>
    </submittedName>
</protein>
<proteinExistence type="predicted"/>
<accession>A0A9P3PUN3</accession>
<comment type="caution">
    <text evidence="2">The sequence shown here is derived from an EMBL/GenBank/DDBJ whole genome shotgun (WGS) entry which is preliminary data.</text>
</comment>
<dbReference type="AlphaFoldDB" id="A0A9P3PUN3"/>
<feature type="region of interest" description="Disordered" evidence="1">
    <location>
        <begin position="414"/>
        <end position="478"/>
    </location>
</feature>
<evidence type="ECO:0000256" key="1">
    <source>
        <dbReference type="SAM" id="MobiDB-lite"/>
    </source>
</evidence>
<dbReference type="OrthoDB" id="3362371at2759"/>
<sequence>MVVLNTRFAVLGAFVYLASLSLAPLSVGAVAIRIPSFKGQDGPSENENQARSATWSPINNALRAVQLGNARRHHHHLLHVPLLDLDILKREGQHHFNARHTGVAISNKHGASYLVLPATHSKRTVGGKGRFIMRRDQGGVPGHVDIMSPDSRNEEGKKIASLVMSNSTDGTYVLNASEDSATPMYLVDTPSTSRAQSDTPDSFDSNVPVMLQVPIGEDSSKLHCATYSTQSSSPGPLTVEECGQQDLGSGKSQTFAYNRKTGVVQPEYDQDRRMDSSDNAQGVLERADGATARNVTLVFVPDAPKVADVEGAAVTATMTTTTTVTVTDAAVNTASLAAADFVATSSFEPSPTDPALTSTADASAPTAASAGVLDVQVVGRPGSSSAMFTPTSDAAAAPTSSINAQDIAAGIAASSSSPPLATGAPSAVAPAASSGSTFAPSVAAAPNSTASGLDTTAATAPTESPFSTEPYKWRFRRE</sequence>
<organism evidence="2 3">
    <name type="scientific">Lyophyllum shimeji</name>
    <name type="common">Hon-shimeji</name>
    <name type="synonym">Tricholoma shimeji</name>
    <dbReference type="NCBI Taxonomy" id="47721"/>
    <lineage>
        <taxon>Eukaryota</taxon>
        <taxon>Fungi</taxon>
        <taxon>Dikarya</taxon>
        <taxon>Basidiomycota</taxon>
        <taxon>Agaricomycotina</taxon>
        <taxon>Agaricomycetes</taxon>
        <taxon>Agaricomycetidae</taxon>
        <taxon>Agaricales</taxon>
        <taxon>Tricholomatineae</taxon>
        <taxon>Lyophyllaceae</taxon>
        <taxon>Lyophyllum</taxon>
    </lineage>
</organism>
<gene>
    <name evidence="2" type="ORF">LshimejAT787_1001660</name>
</gene>
<dbReference type="EMBL" id="BRPK01000010">
    <property type="protein sequence ID" value="GLB41566.1"/>
    <property type="molecule type" value="Genomic_DNA"/>
</dbReference>
<feature type="compositionally biased region" description="Low complexity" evidence="1">
    <location>
        <begin position="414"/>
        <end position="437"/>
    </location>
</feature>
<dbReference type="Proteomes" id="UP001063166">
    <property type="component" value="Unassembled WGS sequence"/>
</dbReference>
<feature type="compositionally biased region" description="Polar residues" evidence="1">
    <location>
        <begin position="446"/>
        <end position="467"/>
    </location>
</feature>